<evidence type="ECO:0000313" key="3">
    <source>
        <dbReference type="Proteomes" id="UP001595699"/>
    </source>
</evidence>
<dbReference type="PANTHER" id="PTHR38011">
    <property type="entry name" value="DIHYDROFOLATE REDUCTASE FAMILY PROTEIN (AFU_ORTHOLOGUE AFUA_8G06820)"/>
    <property type="match status" value="1"/>
</dbReference>
<accession>A0ABV7Y5R4</accession>
<comment type="caution">
    <text evidence="2">The sequence shown here is derived from an EMBL/GenBank/DDBJ whole genome shotgun (WGS) entry which is preliminary data.</text>
</comment>
<dbReference type="SUPFAM" id="SSF53597">
    <property type="entry name" value="Dihydrofolate reductase-like"/>
    <property type="match status" value="1"/>
</dbReference>
<protein>
    <submittedName>
        <fullName evidence="2">Dihydrofolate reductase family protein</fullName>
    </submittedName>
</protein>
<dbReference type="InterPro" id="IPR024072">
    <property type="entry name" value="DHFR-like_dom_sf"/>
</dbReference>
<sequence length="193" mass="21103">MSRRIVVVNFQSLDGVIQSVLFPDEDTEGGFDRGGWVPPYVDETVARVMKEATTKAGGMLLGRKTYEAFASIWPHQSEDDPAVAAMNRMPKYVASTTLREGTWAHTVILDDVPEAVAKLKHEDGADLVVFGSGQLLQTLREHDLVDEYQLLTFPIVLGKGKRMFPDGAQAKLGLVDVVTAGSGVVIATYRPTR</sequence>
<dbReference type="PANTHER" id="PTHR38011:SF11">
    <property type="entry name" value="2,5-DIAMINO-6-RIBOSYLAMINO-4(3H)-PYRIMIDINONE 5'-PHOSPHATE REDUCTASE"/>
    <property type="match status" value="1"/>
</dbReference>
<dbReference type="InterPro" id="IPR002734">
    <property type="entry name" value="RibDG_C"/>
</dbReference>
<dbReference type="EMBL" id="JBHRZH010000004">
    <property type="protein sequence ID" value="MFC3760053.1"/>
    <property type="molecule type" value="Genomic_DNA"/>
</dbReference>
<feature type="domain" description="Bacterial bifunctional deaminase-reductase C-terminal" evidence="1">
    <location>
        <begin position="5"/>
        <end position="185"/>
    </location>
</feature>
<name>A0ABV7Y5R4_9ACTN</name>
<evidence type="ECO:0000259" key="1">
    <source>
        <dbReference type="Pfam" id="PF01872"/>
    </source>
</evidence>
<dbReference type="Gene3D" id="3.40.430.10">
    <property type="entry name" value="Dihydrofolate Reductase, subunit A"/>
    <property type="match status" value="1"/>
</dbReference>
<dbReference type="RefSeq" id="WP_205120121.1">
    <property type="nucleotide sequence ID" value="NZ_JAFBCM010000001.1"/>
</dbReference>
<organism evidence="2 3">
    <name type="scientific">Tenggerimyces flavus</name>
    <dbReference type="NCBI Taxonomy" id="1708749"/>
    <lineage>
        <taxon>Bacteria</taxon>
        <taxon>Bacillati</taxon>
        <taxon>Actinomycetota</taxon>
        <taxon>Actinomycetes</taxon>
        <taxon>Propionibacteriales</taxon>
        <taxon>Nocardioidaceae</taxon>
        <taxon>Tenggerimyces</taxon>
    </lineage>
</organism>
<dbReference type="Pfam" id="PF01872">
    <property type="entry name" value="RibD_C"/>
    <property type="match status" value="1"/>
</dbReference>
<reference evidence="3" key="1">
    <citation type="journal article" date="2019" name="Int. J. Syst. Evol. Microbiol.">
        <title>The Global Catalogue of Microorganisms (GCM) 10K type strain sequencing project: providing services to taxonomists for standard genome sequencing and annotation.</title>
        <authorList>
            <consortium name="The Broad Institute Genomics Platform"/>
            <consortium name="The Broad Institute Genome Sequencing Center for Infectious Disease"/>
            <person name="Wu L."/>
            <person name="Ma J."/>
        </authorList>
    </citation>
    <scope>NUCLEOTIDE SEQUENCE [LARGE SCALE GENOMIC DNA]</scope>
    <source>
        <strain evidence="3">CGMCC 4.7241</strain>
    </source>
</reference>
<proteinExistence type="predicted"/>
<gene>
    <name evidence="2" type="ORF">ACFOUW_04335</name>
</gene>
<dbReference type="Proteomes" id="UP001595699">
    <property type="component" value="Unassembled WGS sequence"/>
</dbReference>
<evidence type="ECO:0000313" key="2">
    <source>
        <dbReference type="EMBL" id="MFC3760053.1"/>
    </source>
</evidence>
<keyword evidence="3" id="KW-1185">Reference proteome</keyword>
<dbReference type="InterPro" id="IPR050765">
    <property type="entry name" value="Riboflavin_Biosynth_HTPR"/>
</dbReference>